<dbReference type="InParanoid" id="A0A151GRV6"/>
<sequence>MDQASLSPPPESKSAPPLSISQLLRLHCRERLLVRPVHWTDRHLELLGFTFSEPAPESSQKIPVLYGKEGARCVRHAFEDRKWRFSFRTTVLPMLLATKGPFVQRKNIVFSFNQRDIQTLQCTVFLPIVQQDQGAWPPITAACIDLEELKVLRFDLFVLPRRAFRYESAYSLRHLQIKKITPRNPLQDPYIVAILIAMAQENRDRAVLRKDANLTSYTACVLLRITSSDKDSLYLYKACISAIVLDKLEDPTFAPPEPTSIMVKIIAIPYQQYHSLRDRLTAHLLPEQDLAALQYDLAKIQDTEGQGQGGQELPRPTEATGALIARCLIRRTVLQDVRCNGLCPYWIWSRSLSLCHLFGQTNPDSDKTLGQLVVQALSQRNAETTYTIGQESVIIILAVSYYLNFSHFEISDDFLSEYQMPSRTTDYLKANSTGWFNPNDEGHRKGAVHHILAILAWAYELADKCELDELMECSEHDVEGGPSGSDDEHMEL</sequence>
<dbReference type="EMBL" id="LAYC01000001">
    <property type="protein sequence ID" value="KYK59845.1"/>
    <property type="molecule type" value="Genomic_DNA"/>
</dbReference>
<reference evidence="1 2" key="1">
    <citation type="journal article" date="2016" name="Sci. Rep.">
        <title>Insights into Adaptations to a Near-Obligate Nematode Endoparasitic Lifestyle from the Finished Genome of Drechmeria coniospora.</title>
        <authorList>
            <person name="Zhang L."/>
            <person name="Zhou Z."/>
            <person name="Guo Q."/>
            <person name="Fokkens L."/>
            <person name="Miskei M."/>
            <person name="Pocsi I."/>
            <person name="Zhang W."/>
            <person name="Chen M."/>
            <person name="Wang L."/>
            <person name="Sun Y."/>
            <person name="Donzelli B.G."/>
            <person name="Gibson D.M."/>
            <person name="Nelson D.R."/>
            <person name="Luo J.G."/>
            <person name="Rep M."/>
            <person name="Liu H."/>
            <person name="Yang S."/>
            <person name="Wang J."/>
            <person name="Krasnoff S.B."/>
            <person name="Xu Y."/>
            <person name="Molnar I."/>
            <person name="Lin M."/>
        </authorList>
    </citation>
    <scope>NUCLEOTIDE SEQUENCE [LARGE SCALE GENOMIC DNA]</scope>
    <source>
        <strain evidence="1 2">ARSEF 6962</strain>
    </source>
</reference>
<accession>A0A151GRV6</accession>
<evidence type="ECO:0000313" key="2">
    <source>
        <dbReference type="Proteomes" id="UP000076580"/>
    </source>
</evidence>
<dbReference type="Proteomes" id="UP000076580">
    <property type="component" value="Chromosome 01"/>
</dbReference>
<dbReference type="GeneID" id="63713622"/>
<gene>
    <name evidence="1" type="ORF">DCS_00979</name>
</gene>
<dbReference type="AlphaFoldDB" id="A0A151GRV6"/>
<dbReference type="RefSeq" id="XP_040659197.1">
    <property type="nucleotide sequence ID" value="XM_040798314.1"/>
</dbReference>
<proteinExistence type="predicted"/>
<evidence type="ECO:0000313" key="1">
    <source>
        <dbReference type="EMBL" id="KYK59845.1"/>
    </source>
</evidence>
<comment type="caution">
    <text evidence="1">The sequence shown here is derived from an EMBL/GenBank/DDBJ whole genome shotgun (WGS) entry which is preliminary data.</text>
</comment>
<keyword evidence="2" id="KW-1185">Reference proteome</keyword>
<organism evidence="1 2">
    <name type="scientific">Drechmeria coniospora</name>
    <name type="common">Nematophagous fungus</name>
    <name type="synonym">Meria coniospora</name>
    <dbReference type="NCBI Taxonomy" id="98403"/>
    <lineage>
        <taxon>Eukaryota</taxon>
        <taxon>Fungi</taxon>
        <taxon>Dikarya</taxon>
        <taxon>Ascomycota</taxon>
        <taxon>Pezizomycotina</taxon>
        <taxon>Sordariomycetes</taxon>
        <taxon>Hypocreomycetidae</taxon>
        <taxon>Hypocreales</taxon>
        <taxon>Ophiocordycipitaceae</taxon>
        <taxon>Drechmeria</taxon>
    </lineage>
</organism>
<name>A0A151GRV6_DRECN</name>
<protein>
    <submittedName>
        <fullName evidence="1">Uncharacterized protein</fullName>
    </submittedName>
</protein>